<dbReference type="EMBL" id="LODT01000028">
    <property type="protein sequence ID" value="KYQ92958.1"/>
    <property type="molecule type" value="Genomic_DNA"/>
</dbReference>
<gene>
    <name evidence="2" type="ORF">DLAC_05558</name>
</gene>
<evidence type="ECO:0000256" key="1">
    <source>
        <dbReference type="SAM" id="MobiDB-lite"/>
    </source>
</evidence>
<evidence type="ECO:0000313" key="3">
    <source>
        <dbReference type="Proteomes" id="UP000076078"/>
    </source>
</evidence>
<feature type="compositionally biased region" description="Basic and acidic residues" evidence="1">
    <location>
        <begin position="80"/>
        <end position="91"/>
    </location>
</feature>
<dbReference type="AlphaFoldDB" id="A0A151ZG60"/>
<protein>
    <submittedName>
        <fullName evidence="2">Villin</fullName>
    </submittedName>
</protein>
<name>A0A151ZG60_TIELA</name>
<organism evidence="2 3">
    <name type="scientific">Tieghemostelium lacteum</name>
    <name type="common">Slime mold</name>
    <name type="synonym">Dictyostelium lacteum</name>
    <dbReference type="NCBI Taxonomy" id="361077"/>
    <lineage>
        <taxon>Eukaryota</taxon>
        <taxon>Amoebozoa</taxon>
        <taxon>Evosea</taxon>
        <taxon>Eumycetozoa</taxon>
        <taxon>Dictyostelia</taxon>
        <taxon>Dictyosteliales</taxon>
        <taxon>Raperosteliaceae</taxon>
        <taxon>Tieghemostelium</taxon>
    </lineage>
</organism>
<feature type="compositionally biased region" description="Basic and acidic residues" evidence="1">
    <location>
        <begin position="1"/>
        <end position="41"/>
    </location>
</feature>
<proteinExistence type="predicted"/>
<feature type="region of interest" description="Disordered" evidence="1">
    <location>
        <begin position="1"/>
        <end position="127"/>
    </location>
</feature>
<comment type="caution">
    <text evidence="2">The sequence shown here is derived from an EMBL/GenBank/DDBJ whole genome shotgun (WGS) entry which is preliminary data.</text>
</comment>
<dbReference type="Proteomes" id="UP000076078">
    <property type="component" value="Unassembled WGS sequence"/>
</dbReference>
<evidence type="ECO:0000313" key="2">
    <source>
        <dbReference type="EMBL" id="KYQ92958.1"/>
    </source>
</evidence>
<accession>A0A151ZG60</accession>
<reference evidence="2 3" key="1">
    <citation type="submission" date="2015-12" db="EMBL/GenBank/DDBJ databases">
        <title>Dictyostelia acquired genes for synthesis and detection of signals that induce cell-type specialization by lateral gene transfer from prokaryotes.</title>
        <authorList>
            <person name="Gloeckner G."/>
            <person name="Schaap P."/>
        </authorList>
    </citation>
    <scope>NUCLEOTIDE SEQUENCE [LARGE SCALE GENOMIC DNA]</scope>
    <source>
        <strain evidence="2 3">TK</strain>
    </source>
</reference>
<keyword evidence="3" id="KW-1185">Reference proteome</keyword>
<dbReference type="InParanoid" id="A0A151ZG60"/>
<feature type="compositionally biased region" description="Basic residues" evidence="1">
    <location>
        <begin position="92"/>
        <end position="101"/>
    </location>
</feature>
<sequence>MNHKKEQQKVKRKDKENKDDDRPVKKFKPVNEKEDKDDKIKNSTINTTNTENDDNTTPKKVKSIVQDKDQKISHAKLKKQKETEEKQFDKKVPKKHEHIKGKQNSGDRVFGKVANGKGKGKPTAKDVQTKIEKQLNKPKNKKIDKKVETAEKQQKEQKAMEQDIYMQKRENLLTFNIHSIKSLFEKNGYISIDNITSYDTFYRNYSSDQKSKLEETLTMINNVLSDFTSHRAPVDLRDEMKIYSKFMSKSSIVHKKFIHFKYLSMVKSKINSIFTDEDNIKNFTETFQSKVIFKDFPVKTTVTQQQTTKSKKKNESNTIDNNSNQSRVINKDFIQLIILHIYDRYWLPNEVLLSSMINSLNVIAAHLKRLHFSRFSVLAIGIVSKFYNYFSTVKRELLMFVLLYWVSLY</sequence>